<dbReference type="OrthoDB" id="5118203at2"/>
<keyword evidence="5" id="KW-1185">Reference proteome</keyword>
<dbReference type="RefSeq" id="WP_090054422.1">
    <property type="nucleotide sequence ID" value="NZ_FNCC01000013.1"/>
</dbReference>
<sequence>MTYTPSTQHTSVPSPRGVPDRHIDAVRQATDVLYEVVEELDESAVRGDSLLPGWSRGHVITHLARNADALVNLLTWARTGVEHQAYTSRTDRDADIEEGAHRLLQVIRADLDSACQRFDTACRELPAHAWRAEVSAPKGQPIPAAKVPLLRLREIWIHLIDLDAGIGFDDLPADFVREFLDDAVEQFAGRVDPFAIEVTLPDGTQRGWTVNGPDSRGSVSGSASAVLGWLTGRTDGSGLRGELPELPDWI</sequence>
<feature type="domain" description="Mycothiol-dependent maleylpyruvate isomerase metal-binding" evidence="3">
    <location>
        <begin position="26"/>
        <end position="162"/>
    </location>
</feature>
<dbReference type="SUPFAM" id="SSF55718">
    <property type="entry name" value="SCP-like"/>
    <property type="match status" value="1"/>
</dbReference>
<dbReference type="GO" id="GO:0016853">
    <property type="term" value="F:isomerase activity"/>
    <property type="evidence" value="ECO:0007669"/>
    <property type="project" value="UniProtKB-KW"/>
</dbReference>
<dbReference type="Gene3D" id="3.30.1050.20">
    <property type="match status" value="1"/>
</dbReference>
<evidence type="ECO:0000256" key="1">
    <source>
        <dbReference type="SAM" id="MobiDB-lite"/>
    </source>
</evidence>
<evidence type="ECO:0000259" key="3">
    <source>
        <dbReference type="Pfam" id="PF11716"/>
    </source>
</evidence>
<dbReference type="InterPro" id="IPR010872">
    <property type="entry name" value="MDMPI_C-term_domain"/>
</dbReference>
<dbReference type="Proteomes" id="UP000199623">
    <property type="component" value="Unassembled WGS sequence"/>
</dbReference>
<dbReference type="InterPro" id="IPR034660">
    <property type="entry name" value="DinB/YfiT-like"/>
</dbReference>
<protein>
    <submittedName>
        <fullName evidence="4">Maleylpyruvate isomerase</fullName>
    </submittedName>
</protein>
<keyword evidence="4" id="KW-0413">Isomerase</keyword>
<dbReference type="Pfam" id="PF11716">
    <property type="entry name" value="MDMPI_N"/>
    <property type="match status" value="1"/>
</dbReference>
<feature type="compositionally biased region" description="Polar residues" evidence="1">
    <location>
        <begin position="1"/>
        <end position="13"/>
    </location>
</feature>
<name>A0A1G7Y338_9PSEU</name>
<gene>
    <name evidence="4" type="ORF">SAMN05216553_11351</name>
</gene>
<reference evidence="5" key="1">
    <citation type="submission" date="2016-10" db="EMBL/GenBank/DDBJ databases">
        <authorList>
            <person name="Varghese N."/>
            <person name="Submissions S."/>
        </authorList>
    </citation>
    <scope>NUCLEOTIDE SEQUENCE [LARGE SCALE GENOMIC DNA]</scope>
    <source>
        <strain evidence="5">CGMCC 4.3506</strain>
    </source>
</reference>
<evidence type="ECO:0000313" key="5">
    <source>
        <dbReference type="Proteomes" id="UP000199623"/>
    </source>
</evidence>
<dbReference type="Gene3D" id="1.20.120.450">
    <property type="entry name" value="dinb family like domain"/>
    <property type="match status" value="1"/>
</dbReference>
<dbReference type="InterPro" id="IPR036527">
    <property type="entry name" value="SCP2_sterol-bd_dom_sf"/>
</dbReference>
<dbReference type="GO" id="GO:0046872">
    <property type="term" value="F:metal ion binding"/>
    <property type="evidence" value="ECO:0007669"/>
    <property type="project" value="InterPro"/>
</dbReference>
<dbReference type="SUPFAM" id="SSF109854">
    <property type="entry name" value="DinB/YfiT-like putative metalloenzymes"/>
    <property type="match status" value="1"/>
</dbReference>
<dbReference type="NCBIfam" id="TIGR03083">
    <property type="entry name" value="maleylpyruvate isomerase family mycothiol-dependent enzyme"/>
    <property type="match status" value="1"/>
</dbReference>
<feature type="region of interest" description="Disordered" evidence="1">
    <location>
        <begin position="1"/>
        <end position="20"/>
    </location>
</feature>
<keyword evidence="4" id="KW-0670">Pyruvate</keyword>
<dbReference type="InterPro" id="IPR024344">
    <property type="entry name" value="MDMPI_metal-binding"/>
</dbReference>
<dbReference type="EMBL" id="FNCC01000013">
    <property type="protein sequence ID" value="SDG90686.1"/>
    <property type="molecule type" value="Genomic_DNA"/>
</dbReference>
<organism evidence="4 5">
    <name type="scientific">Lentzea fradiae</name>
    <dbReference type="NCBI Taxonomy" id="200378"/>
    <lineage>
        <taxon>Bacteria</taxon>
        <taxon>Bacillati</taxon>
        <taxon>Actinomycetota</taxon>
        <taxon>Actinomycetes</taxon>
        <taxon>Pseudonocardiales</taxon>
        <taxon>Pseudonocardiaceae</taxon>
        <taxon>Lentzea</taxon>
    </lineage>
</organism>
<accession>A0A1G7Y338</accession>
<feature type="domain" description="MDMPI C-terminal" evidence="2">
    <location>
        <begin position="170"/>
        <end position="246"/>
    </location>
</feature>
<dbReference type="Pfam" id="PF07398">
    <property type="entry name" value="MDMPI_C"/>
    <property type="match status" value="1"/>
</dbReference>
<evidence type="ECO:0000313" key="4">
    <source>
        <dbReference type="EMBL" id="SDG90686.1"/>
    </source>
</evidence>
<proteinExistence type="predicted"/>
<dbReference type="STRING" id="200378.SAMN05216553_11351"/>
<dbReference type="InterPro" id="IPR017517">
    <property type="entry name" value="Maleyloyr_isom"/>
</dbReference>
<dbReference type="AlphaFoldDB" id="A0A1G7Y338"/>
<evidence type="ECO:0000259" key="2">
    <source>
        <dbReference type="Pfam" id="PF07398"/>
    </source>
</evidence>